<dbReference type="PROSITE" id="PS50995">
    <property type="entry name" value="HTH_MARR_2"/>
    <property type="match status" value="1"/>
</dbReference>
<evidence type="ECO:0000256" key="1">
    <source>
        <dbReference type="ARBA" id="ARBA00023015"/>
    </source>
</evidence>
<feature type="domain" description="HTH marR-type" evidence="4">
    <location>
        <begin position="15"/>
        <end position="150"/>
    </location>
</feature>
<organism evidence="5 6">
    <name type="scientific">Pseudaquabacterium pictum</name>
    <dbReference type="NCBI Taxonomy" id="2315236"/>
    <lineage>
        <taxon>Bacteria</taxon>
        <taxon>Pseudomonadati</taxon>
        <taxon>Pseudomonadota</taxon>
        <taxon>Betaproteobacteria</taxon>
        <taxon>Burkholderiales</taxon>
        <taxon>Sphaerotilaceae</taxon>
        <taxon>Pseudaquabacterium</taxon>
    </lineage>
</organism>
<dbReference type="RefSeq" id="WP_137731630.1">
    <property type="nucleotide sequence ID" value="NZ_BJCL01000002.1"/>
</dbReference>
<dbReference type="AlphaFoldDB" id="A0A480AQA6"/>
<evidence type="ECO:0000259" key="4">
    <source>
        <dbReference type="PROSITE" id="PS50995"/>
    </source>
</evidence>
<dbReference type="PROSITE" id="PS01117">
    <property type="entry name" value="HTH_MARR_1"/>
    <property type="match status" value="1"/>
</dbReference>
<keyword evidence="3" id="KW-0804">Transcription</keyword>
<dbReference type="GO" id="GO:0003700">
    <property type="term" value="F:DNA-binding transcription factor activity"/>
    <property type="evidence" value="ECO:0007669"/>
    <property type="project" value="InterPro"/>
</dbReference>
<name>A0A480AQA6_9BURK</name>
<evidence type="ECO:0000256" key="2">
    <source>
        <dbReference type="ARBA" id="ARBA00023125"/>
    </source>
</evidence>
<keyword evidence="6" id="KW-1185">Reference proteome</keyword>
<keyword evidence="1" id="KW-0805">Transcription regulation</keyword>
<dbReference type="GO" id="GO:0006950">
    <property type="term" value="P:response to stress"/>
    <property type="evidence" value="ECO:0007669"/>
    <property type="project" value="TreeGrafter"/>
</dbReference>
<proteinExistence type="predicted"/>
<accession>A0A480AQA6</accession>
<sequence>MTRAPASGGEADRTDAEVAQVLRQFRVVVNAIKSHQQQTERLAGLTGAQVWALHLIDRQPGLGIKDLAQAMDVRQPTASILVRVLVQQGLVLSQRVADDRRATQLTVTSTGRSLLARAPGPFAGVLPDALARLDPQTLAHLAQGLARLIQVLPSDPRSGRVPLSPLQKE</sequence>
<dbReference type="SMART" id="SM00347">
    <property type="entry name" value="HTH_MARR"/>
    <property type="match status" value="1"/>
</dbReference>
<reference evidence="6" key="1">
    <citation type="submission" date="2019-03" db="EMBL/GenBank/DDBJ databases">
        <title>Aquabacterium pictum sp.nov., the first bacteriochlorophyll a-containing freshwater bacterium in the genus Aquabacterium of the class Betaproteobacteria.</title>
        <authorList>
            <person name="Hirose S."/>
            <person name="Tank M."/>
            <person name="Hara E."/>
            <person name="Tamaki H."/>
            <person name="Takaichi S."/>
            <person name="Haruta S."/>
            <person name="Hanada S."/>
        </authorList>
    </citation>
    <scope>NUCLEOTIDE SEQUENCE [LARGE SCALE GENOMIC DNA]</scope>
    <source>
        <strain evidence="6">W35</strain>
    </source>
</reference>
<keyword evidence="2" id="KW-0238">DNA-binding</keyword>
<gene>
    <name evidence="5" type="ORF">AQPW35_09460</name>
</gene>
<dbReference type="GO" id="GO:0003677">
    <property type="term" value="F:DNA binding"/>
    <property type="evidence" value="ECO:0007669"/>
    <property type="project" value="UniProtKB-KW"/>
</dbReference>
<dbReference type="OrthoDB" id="8911933at2"/>
<dbReference type="InterPro" id="IPR039422">
    <property type="entry name" value="MarR/SlyA-like"/>
</dbReference>
<evidence type="ECO:0000256" key="3">
    <source>
        <dbReference type="ARBA" id="ARBA00023163"/>
    </source>
</evidence>
<dbReference type="InterPro" id="IPR023187">
    <property type="entry name" value="Tscrpt_reg_MarR-type_CS"/>
</dbReference>
<dbReference type="SUPFAM" id="SSF46785">
    <property type="entry name" value="Winged helix' DNA-binding domain"/>
    <property type="match status" value="1"/>
</dbReference>
<dbReference type="PANTHER" id="PTHR33164:SF43">
    <property type="entry name" value="HTH-TYPE TRANSCRIPTIONAL REPRESSOR YETL"/>
    <property type="match status" value="1"/>
</dbReference>
<protein>
    <recommendedName>
        <fullName evidence="4">HTH marR-type domain-containing protein</fullName>
    </recommendedName>
</protein>
<evidence type="ECO:0000313" key="6">
    <source>
        <dbReference type="Proteomes" id="UP000301751"/>
    </source>
</evidence>
<dbReference type="InterPro" id="IPR000835">
    <property type="entry name" value="HTH_MarR-typ"/>
</dbReference>
<dbReference type="EMBL" id="BJCL01000002">
    <property type="protein sequence ID" value="GCL61865.1"/>
    <property type="molecule type" value="Genomic_DNA"/>
</dbReference>
<dbReference type="Pfam" id="PF12802">
    <property type="entry name" value="MarR_2"/>
    <property type="match status" value="1"/>
</dbReference>
<dbReference type="Gene3D" id="1.10.10.10">
    <property type="entry name" value="Winged helix-like DNA-binding domain superfamily/Winged helix DNA-binding domain"/>
    <property type="match status" value="1"/>
</dbReference>
<dbReference type="Proteomes" id="UP000301751">
    <property type="component" value="Unassembled WGS sequence"/>
</dbReference>
<dbReference type="PANTHER" id="PTHR33164">
    <property type="entry name" value="TRANSCRIPTIONAL REGULATOR, MARR FAMILY"/>
    <property type="match status" value="1"/>
</dbReference>
<comment type="caution">
    <text evidence="5">The sequence shown here is derived from an EMBL/GenBank/DDBJ whole genome shotgun (WGS) entry which is preliminary data.</text>
</comment>
<evidence type="ECO:0000313" key="5">
    <source>
        <dbReference type="EMBL" id="GCL61865.1"/>
    </source>
</evidence>
<dbReference type="InterPro" id="IPR036388">
    <property type="entry name" value="WH-like_DNA-bd_sf"/>
</dbReference>
<dbReference type="InterPro" id="IPR036390">
    <property type="entry name" value="WH_DNA-bd_sf"/>
</dbReference>